<dbReference type="Gramene" id="A04p10570.2_BraZ1">
    <property type="protein sequence ID" value="A04p10570.2_BraZ1.CDS"/>
    <property type="gene ID" value="A04g10570.2_BraZ1"/>
</dbReference>
<dbReference type="AlphaFoldDB" id="A0A8D9HYW9"/>
<dbReference type="EMBL" id="LS974620">
    <property type="protein sequence ID" value="CAG7906156.1"/>
    <property type="molecule type" value="Genomic_DNA"/>
</dbReference>
<gene>
    <name evidence="2" type="ORF">BRAPAZ1V2_A04P10570.2</name>
</gene>
<protein>
    <submittedName>
        <fullName evidence="2">Uncharacterized protein</fullName>
    </submittedName>
</protein>
<feature type="compositionally biased region" description="Basic and acidic residues" evidence="1">
    <location>
        <begin position="101"/>
        <end position="115"/>
    </location>
</feature>
<sequence>MEPIEERMYMSKASHLDVRKHQRPPIWTEEGTGFHKRVKRIHDPVKTVVPCTVFEAESPIPPDRSMQFSSHIKPASINTTSSPSIDTRSISEQKEFDVCRNLRDGETTTRSDKSGGKKRRNWKKRKKIKESSQFSLIPLFSYGVRKPRVRSRCFWQPFPQIRALLYC</sequence>
<name>A0A8D9HYW9_BRACM</name>
<organism evidence="2 3">
    <name type="scientific">Brassica campestris</name>
    <name type="common">Field mustard</name>
    <dbReference type="NCBI Taxonomy" id="3711"/>
    <lineage>
        <taxon>Eukaryota</taxon>
        <taxon>Viridiplantae</taxon>
        <taxon>Streptophyta</taxon>
        <taxon>Embryophyta</taxon>
        <taxon>Tracheophyta</taxon>
        <taxon>Spermatophyta</taxon>
        <taxon>Magnoliopsida</taxon>
        <taxon>eudicotyledons</taxon>
        <taxon>Gunneridae</taxon>
        <taxon>Pentapetalae</taxon>
        <taxon>rosids</taxon>
        <taxon>malvids</taxon>
        <taxon>Brassicales</taxon>
        <taxon>Brassicaceae</taxon>
        <taxon>Brassiceae</taxon>
        <taxon>Brassica</taxon>
    </lineage>
</organism>
<evidence type="ECO:0000313" key="2">
    <source>
        <dbReference type="EMBL" id="CAG7906156.1"/>
    </source>
</evidence>
<feature type="compositionally biased region" description="Basic residues" evidence="1">
    <location>
        <begin position="116"/>
        <end position="125"/>
    </location>
</feature>
<evidence type="ECO:0000256" key="1">
    <source>
        <dbReference type="SAM" id="MobiDB-lite"/>
    </source>
</evidence>
<evidence type="ECO:0000313" key="3">
    <source>
        <dbReference type="Proteomes" id="UP000694005"/>
    </source>
</evidence>
<accession>A0A8D9HYW9</accession>
<reference evidence="2 3" key="1">
    <citation type="submission" date="2021-07" db="EMBL/GenBank/DDBJ databases">
        <authorList>
            <consortium name="Genoscope - CEA"/>
            <person name="William W."/>
        </authorList>
    </citation>
    <scope>NUCLEOTIDE SEQUENCE [LARGE SCALE GENOMIC DNA]</scope>
</reference>
<proteinExistence type="predicted"/>
<feature type="region of interest" description="Disordered" evidence="1">
    <location>
        <begin position="101"/>
        <end position="125"/>
    </location>
</feature>
<dbReference type="Proteomes" id="UP000694005">
    <property type="component" value="Chromosome A04"/>
</dbReference>